<dbReference type="PROSITE" id="PS51352">
    <property type="entry name" value="THIOREDOXIN_2"/>
    <property type="match status" value="1"/>
</dbReference>
<feature type="domain" description="Thioredoxin" evidence="3">
    <location>
        <begin position="11"/>
        <end position="165"/>
    </location>
</feature>
<sequence>MKNLNLKFIALTFLMLVSIINLPASAKEGKIIGGVTHSMLPWFKDSFLELAEDVDEAIESNKHVLLFFHLDGCPYCDHMVKEFDKPFLKGFIQQNFDVIAINIKGDKEMALSEDEVSTEKEFSKKIGVRYTPTIVFLNQKNEVVARTNGYRKPEKLKKILDYVSSKAYKNTTLANYIERTKKVGNYQLQSHSMFKKMTDFSAIKTPLAVIFEDSNCSACAYFHNNTLKNKAVINEFNAFNVVRLDADSTQAIIDNKGNKTTPKDWVKKLKLNYRPGIILLNEGNEISRIDGFLYTFHFKEVLRFVSGRFQQEFATFGDYLAYRQKELLAQGIDIDISK</sequence>
<keyword evidence="2" id="KW-0676">Redox-active center</keyword>
<protein>
    <recommendedName>
        <fullName evidence="3">Thioredoxin domain-containing protein</fullName>
    </recommendedName>
</protein>
<dbReference type="InterPro" id="IPR051099">
    <property type="entry name" value="AGR/TXD"/>
</dbReference>
<dbReference type="SUPFAM" id="SSF52833">
    <property type="entry name" value="Thioredoxin-like"/>
    <property type="match status" value="2"/>
</dbReference>
<dbReference type="EMBL" id="CP138327">
    <property type="protein sequence ID" value="WXU00179.1"/>
    <property type="molecule type" value="Genomic_DNA"/>
</dbReference>
<dbReference type="GO" id="GO:0015036">
    <property type="term" value="F:disulfide oxidoreductase activity"/>
    <property type="evidence" value="ECO:0007669"/>
    <property type="project" value="UniProtKB-ARBA"/>
</dbReference>
<dbReference type="Pfam" id="PF13098">
    <property type="entry name" value="Thioredoxin_2"/>
    <property type="match status" value="2"/>
</dbReference>
<keyword evidence="1" id="KW-0732">Signal</keyword>
<organism evidence="4">
    <name type="scientific">Catillopecten margaritatus gill symbiont</name>
    <dbReference type="NCBI Taxonomy" id="3083288"/>
    <lineage>
        <taxon>Bacteria</taxon>
        <taxon>Pseudomonadati</taxon>
        <taxon>Pseudomonadota</taxon>
        <taxon>Gammaproteobacteria</taxon>
        <taxon>sulfur-oxidizing symbionts</taxon>
    </lineage>
</organism>
<accession>A0AAU6PGL9</accession>
<gene>
    <name evidence="4" type="ORF">Ctma_0890</name>
</gene>
<dbReference type="InterPro" id="IPR036249">
    <property type="entry name" value="Thioredoxin-like_sf"/>
</dbReference>
<dbReference type="PANTHER" id="PTHR15337:SF11">
    <property type="entry name" value="THIOREDOXIN DOMAIN-CONTAINING PROTEIN"/>
    <property type="match status" value="1"/>
</dbReference>
<dbReference type="InterPro" id="IPR013766">
    <property type="entry name" value="Thioredoxin_domain"/>
</dbReference>
<dbReference type="InterPro" id="IPR012336">
    <property type="entry name" value="Thioredoxin-like_fold"/>
</dbReference>
<evidence type="ECO:0000313" key="4">
    <source>
        <dbReference type="EMBL" id="WXU00179.1"/>
    </source>
</evidence>
<name>A0AAU6PGL9_9GAMM</name>
<evidence type="ECO:0000256" key="2">
    <source>
        <dbReference type="ARBA" id="ARBA00023284"/>
    </source>
</evidence>
<dbReference type="Gene3D" id="3.40.30.10">
    <property type="entry name" value="Glutaredoxin"/>
    <property type="match status" value="2"/>
</dbReference>
<reference evidence="4" key="1">
    <citation type="submission" date="2023-10" db="EMBL/GenBank/DDBJ databases">
        <title>The first scallop-associated chemosynthetic bacterial symbiont.</title>
        <authorList>
            <person name="Lin Y.-T."/>
            <person name="Sun J."/>
            <person name="Ip J.C.-H."/>
            <person name="He X."/>
            <person name="Gao Z.-M."/>
            <person name="Perez M."/>
            <person name="Xu T."/>
            <person name="Qian P.-Y."/>
            <person name="Qiu J.-W."/>
        </authorList>
    </citation>
    <scope>NUCLEOTIDE SEQUENCE</scope>
    <source>
        <strain evidence="4">Gill1</strain>
    </source>
</reference>
<dbReference type="InterPro" id="IPR017937">
    <property type="entry name" value="Thioredoxin_CS"/>
</dbReference>
<evidence type="ECO:0000259" key="3">
    <source>
        <dbReference type="PROSITE" id="PS51352"/>
    </source>
</evidence>
<dbReference type="PROSITE" id="PS00194">
    <property type="entry name" value="THIOREDOXIN_1"/>
    <property type="match status" value="1"/>
</dbReference>
<dbReference type="AlphaFoldDB" id="A0AAU6PGL9"/>
<dbReference type="PANTHER" id="PTHR15337">
    <property type="entry name" value="ANTERIOR GRADIENT PROTEIN-RELATED"/>
    <property type="match status" value="1"/>
</dbReference>
<evidence type="ECO:0000256" key="1">
    <source>
        <dbReference type="ARBA" id="ARBA00022729"/>
    </source>
</evidence>
<proteinExistence type="predicted"/>